<reference evidence="1" key="1">
    <citation type="submission" date="2016-08" db="EMBL/GenBank/DDBJ databases">
        <authorList>
            <person name="Seilhamer J.J."/>
        </authorList>
    </citation>
    <scope>NUCLEOTIDE SEQUENCE</scope>
    <source>
        <strain evidence="1">86</strain>
    </source>
</reference>
<sequence>MRESYRPLSERQPELVEVVVWVYNNSHKNFLEKTNYFAICSRIYNTQREYTKILVELSTMRGIPLIFSCKFCEISHKHQIWLMEVP</sequence>
<gene>
    <name evidence="1" type="ORF">KL86SPO_30939</name>
</gene>
<dbReference type="AlphaFoldDB" id="A0A212LTE0"/>
<evidence type="ECO:0000313" key="1">
    <source>
        <dbReference type="EMBL" id="SCM80761.1"/>
    </source>
</evidence>
<dbReference type="EMBL" id="FMJE01000003">
    <property type="protein sequence ID" value="SCM80761.1"/>
    <property type="molecule type" value="Genomic_DNA"/>
</dbReference>
<organism evidence="1">
    <name type="scientific">uncultured Sporomusa sp</name>
    <dbReference type="NCBI Taxonomy" id="307249"/>
    <lineage>
        <taxon>Bacteria</taxon>
        <taxon>Bacillati</taxon>
        <taxon>Bacillota</taxon>
        <taxon>Negativicutes</taxon>
        <taxon>Selenomonadales</taxon>
        <taxon>Sporomusaceae</taxon>
        <taxon>Sporomusa</taxon>
        <taxon>environmental samples</taxon>
    </lineage>
</organism>
<proteinExistence type="predicted"/>
<accession>A0A212LTE0</accession>
<protein>
    <submittedName>
        <fullName evidence="1">Uncharacterized protein</fullName>
    </submittedName>
</protein>
<name>A0A212LTE0_9FIRM</name>